<dbReference type="GO" id="GO:0035267">
    <property type="term" value="C:NuA4 histone acetyltransferase complex"/>
    <property type="evidence" value="ECO:0007669"/>
    <property type="project" value="TreeGrafter"/>
</dbReference>
<dbReference type="AlphaFoldDB" id="A0A8H7Y123"/>
<feature type="compositionally biased region" description="Low complexity" evidence="3">
    <location>
        <begin position="140"/>
        <end position="151"/>
    </location>
</feature>
<feature type="compositionally biased region" description="Polar residues" evidence="3">
    <location>
        <begin position="163"/>
        <end position="183"/>
    </location>
</feature>
<dbReference type="PANTHER" id="PTHR15398:SF4">
    <property type="entry name" value="BROMODOMAIN-CONTAINING PROTEIN 8 ISOFORM X1"/>
    <property type="match status" value="1"/>
</dbReference>
<comment type="caution">
    <text evidence="5">The sequence shown here is derived from an EMBL/GenBank/DDBJ whole genome shotgun (WGS) entry which is preliminary data.</text>
</comment>
<dbReference type="PRINTS" id="PR00503">
    <property type="entry name" value="BROMODOMAIN"/>
</dbReference>
<proteinExistence type="predicted"/>
<feature type="compositionally biased region" description="Basic and acidic residues" evidence="3">
    <location>
        <begin position="249"/>
        <end position="259"/>
    </location>
</feature>
<dbReference type="PROSITE" id="PS50014">
    <property type="entry name" value="BROMODOMAIN_2"/>
    <property type="match status" value="1"/>
</dbReference>
<dbReference type="PANTHER" id="PTHR15398">
    <property type="entry name" value="BROMODOMAIN-CONTAINING PROTEIN 8"/>
    <property type="match status" value="1"/>
</dbReference>
<feature type="compositionally biased region" description="Basic and acidic residues" evidence="3">
    <location>
        <begin position="368"/>
        <end position="379"/>
    </location>
</feature>
<sequence length="687" mass="76114">MSARASRRPAASLNSIESLLLAQSVWDLGASQATWAPISKILSKHPLLSRPKSFFTPQSCHSMYEALMKDAGLEINETTVIPHASVNLDLARKHYHARFLELQGLILNEETKFKAVLKEIEEIRAGIAEKQDSDAAPTESSPQSRSQPSQSETKVVDELFSGSDLSGVTESAESNPSQSQPENSADDLPVRTDKGAQNTQTKDAATPFVEMSQITEETALGGGLSPHTPQNPAQDVGEESQTNFATPQPHHDPQEHLEAVESLPMSKHMSAPNNAEEPLPFNLDDEIKNQGRVSLDASNHKQISNNKQEEEEEEAIREGKNEEEEEEEVEEVEEIEKTSQGQTESDVLEKAKEEQINVLSACEDEEMKELSGDDIKADTEQNTEEELPSPSPHLVHNKNFQNSLDPKAARSPVAETVGSDAEPTPDEGLSSEMEEPVAPARRSSRRRKSSAASVPPPQSRSRLRPKGRPSETLLQTTMAIDSDNDGDLEGHDGTPHTGEERASSPYDSALTRRRDGNKRKASFLESAGSPHDKKRLREDSEPVDEEEPGPSSHNLRARISRHGTRTEEQVAMKRFQSVIGMLHSQISQHRNGNIFHNPIKNSEAPDYHDIVKRPMDLKTIKTRVKDGVIANSLEFQRDIYLMFANAMMYNRPGSDVHAMAEDMMLESEGQINAFRQTEGLVKRGQRP</sequence>
<feature type="compositionally biased region" description="Acidic residues" evidence="3">
    <location>
        <begin position="309"/>
        <end position="334"/>
    </location>
</feature>
<dbReference type="InterPro" id="IPR036427">
    <property type="entry name" value="Bromodomain-like_sf"/>
</dbReference>
<name>A0A8H7Y123_PSICU</name>
<protein>
    <recommendedName>
        <fullName evidence="4">Bromo domain-containing protein</fullName>
    </recommendedName>
</protein>
<gene>
    <name evidence="5" type="ORF">JR316_005840</name>
</gene>
<feature type="compositionally biased region" description="Polar residues" evidence="3">
    <location>
        <begin position="227"/>
        <end position="246"/>
    </location>
</feature>
<dbReference type="SMART" id="SM00297">
    <property type="entry name" value="BROMO"/>
    <property type="match status" value="1"/>
</dbReference>
<feature type="compositionally biased region" description="Basic and acidic residues" evidence="3">
    <location>
        <begin position="488"/>
        <end position="502"/>
    </location>
</feature>
<evidence type="ECO:0000256" key="1">
    <source>
        <dbReference type="ARBA" id="ARBA00023117"/>
    </source>
</evidence>
<keyword evidence="1 2" id="KW-0103">Bromodomain</keyword>
<evidence type="ECO:0000313" key="5">
    <source>
        <dbReference type="EMBL" id="KAG5169284.1"/>
    </source>
</evidence>
<dbReference type="Gene3D" id="1.20.920.10">
    <property type="entry name" value="Bromodomain-like"/>
    <property type="match status" value="1"/>
</dbReference>
<dbReference type="EMBL" id="JAFIQS010000005">
    <property type="protein sequence ID" value="KAG5169284.1"/>
    <property type="molecule type" value="Genomic_DNA"/>
</dbReference>
<feature type="compositionally biased region" description="Polar residues" evidence="3">
    <location>
        <begin position="296"/>
        <end position="306"/>
    </location>
</feature>
<evidence type="ECO:0000256" key="2">
    <source>
        <dbReference type="PROSITE-ProRule" id="PRU00035"/>
    </source>
</evidence>
<evidence type="ECO:0000259" key="4">
    <source>
        <dbReference type="PROSITE" id="PS50014"/>
    </source>
</evidence>
<dbReference type="InterPro" id="IPR001487">
    <property type="entry name" value="Bromodomain"/>
</dbReference>
<feature type="region of interest" description="Disordered" evidence="3">
    <location>
        <begin position="128"/>
        <end position="567"/>
    </location>
</feature>
<dbReference type="GO" id="GO:0006325">
    <property type="term" value="P:chromatin organization"/>
    <property type="evidence" value="ECO:0007669"/>
    <property type="project" value="UniProtKB-ARBA"/>
</dbReference>
<organism evidence="5">
    <name type="scientific">Psilocybe cubensis</name>
    <name type="common">Psychedelic mushroom</name>
    <name type="synonym">Stropharia cubensis</name>
    <dbReference type="NCBI Taxonomy" id="181762"/>
    <lineage>
        <taxon>Eukaryota</taxon>
        <taxon>Fungi</taxon>
        <taxon>Dikarya</taxon>
        <taxon>Basidiomycota</taxon>
        <taxon>Agaricomycotina</taxon>
        <taxon>Agaricomycetes</taxon>
        <taxon>Agaricomycetidae</taxon>
        <taxon>Agaricales</taxon>
        <taxon>Agaricineae</taxon>
        <taxon>Strophariaceae</taxon>
        <taxon>Psilocybe</taxon>
    </lineage>
</organism>
<accession>A0A8H7Y123</accession>
<evidence type="ECO:0000256" key="3">
    <source>
        <dbReference type="SAM" id="MobiDB-lite"/>
    </source>
</evidence>
<dbReference type="SUPFAM" id="SSF47370">
    <property type="entry name" value="Bromodomain"/>
    <property type="match status" value="1"/>
</dbReference>
<dbReference type="Pfam" id="PF00439">
    <property type="entry name" value="Bromodomain"/>
    <property type="match status" value="1"/>
</dbReference>
<reference evidence="5" key="1">
    <citation type="submission" date="2021-02" db="EMBL/GenBank/DDBJ databases">
        <title>Psilocybe cubensis genome.</title>
        <authorList>
            <person name="Mckernan K.J."/>
            <person name="Crawford S."/>
            <person name="Trippe A."/>
            <person name="Kane L.T."/>
            <person name="Mclaughlin S."/>
        </authorList>
    </citation>
    <scope>NUCLEOTIDE SEQUENCE [LARGE SCALE GENOMIC DNA]</scope>
    <source>
        <strain evidence="5">MGC-MH-2018</strain>
    </source>
</reference>
<feature type="domain" description="Bromo" evidence="4">
    <location>
        <begin position="587"/>
        <end position="657"/>
    </location>
</feature>